<dbReference type="RefSeq" id="WP_011447271.1">
    <property type="nucleotide sequence ID" value="NC_007796.1"/>
</dbReference>
<name>Q2FL99_METHJ</name>
<evidence type="ECO:0000256" key="5">
    <source>
        <dbReference type="ARBA" id="ARBA00022989"/>
    </source>
</evidence>
<sequence length="313" mass="35183">MKQFILVRLLQTIPVLIGITFIAFLLMMVTPGDPAEINLRAMMNTDFPPKEAVAIMREQMDLDKPWYIQYFSWLSRVLKGDLGYSYQTRKSTTDEILRAFPVTFLLSSIAMLFSIIIAIPIGILAGIHPNGRLDHLSRAISIIGLSIPDFFLGILDILIFSITLKILPVAGYKGPEYLILPAFALSISLFAVTMRLMRTSMAEELEQEYITTAISKGLDRGTIIRRHALKNAIVPVLTYMGTQYGWLFGGAMIIESLFALPGMGRLFVDAAASRDIMVMQACIMVFAIIFIIINLCIDISYYLLDPRMRDTHE</sequence>
<evidence type="ECO:0000256" key="7">
    <source>
        <dbReference type="RuleBase" id="RU363032"/>
    </source>
</evidence>
<comment type="similarity">
    <text evidence="7">Belongs to the binding-protein-dependent transport system permease family.</text>
</comment>
<feature type="transmembrane region" description="Helical" evidence="7">
    <location>
        <begin position="139"/>
        <end position="166"/>
    </location>
</feature>
<dbReference type="InterPro" id="IPR045621">
    <property type="entry name" value="BPD_transp_1_N"/>
</dbReference>
<gene>
    <name evidence="9" type="ordered locus">Mhun_0202</name>
</gene>
<dbReference type="PROSITE" id="PS50928">
    <property type="entry name" value="ABC_TM1"/>
    <property type="match status" value="1"/>
</dbReference>
<feature type="transmembrane region" description="Helical" evidence="7">
    <location>
        <begin position="276"/>
        <end position="304"/>
    </location>
</feature>
<dbReference type="InParanoid" id="Q2FL99"/>
<dbReference type="Gene3D" id="1.10.3720.10">
    <property type="entry name" value="MetI-like"/>
    <property type="match status" value="1"/>
</dbReference>
<accession>Q2FL99</accession>
<dbReference type="EnsemblBacteria" id="ABD39976">
    <property type="protein sequence ID" value="ABD39976"/>
    <property type="gene ID" value="Mhun_0202"/>
</dbReference>
<proteinExistence type="inferred from homology"/>
<dbReference type="InterPro" id="IPR035906">
    <property type="entry name" value="MetI-like_sf"/>
</dbReference>
<evidence type="ECO:0000313" key="9">
    <source>
        <dbReference type="EMBL" id="ABD39976.1"/>
    </source>
</evidence>
<reference evidence="10" key="1">
    <citation type="journal article" date="2016" name="Stand. Genomic Sci.">
        <title>Complete genome sequence of Methanospirillum hungatei type strain JF1.</title>
        <authorList>
            <person name="Gunsalus R.P."/>
            <person name="Cook L.E."/>
            <person name="Crable B."/>
            <person name="Rohlin L."/>
            <person name="McDonald E."/>
            <person name="Mouttaki H."/>
            <person name="Sieber J.R."/>
            <person name="Poweleit N."/>
            <person name="Zhou H."/>
            <person name="Lapidus A.L."/>
            <person name="Daligault H.E."/>
            <person name="Land M."/>
            <person name="Gilna P."/>
            <person name="Ivanova N."/>
            <person name="Kyrpides N."/>
            <person name="Culley D.E."/>
            <person name="McInerney M.J."/>
        </authorList>
    </citation>
    <scope>NUCLEOTIDE SEQUENCE [LARGE SCALE GENOMIC DNA]</scope>
    <source>
        <strain evidence="10">ATCC 27890 / DSM 864 / NBRC 100397 / JF-1</strain>
    </source>
</reference>
<feature type="transmembrane region" description="Helical" evidence="7">
    <location>
        <begin position="104"/>
        <end position="127"/>
    </location>
</feature>
<evidence type="ECO:0000259" key="8">
    <source>
        <dbReference type="PROSITE" id="PS50928"/>
    </source>
</evidence>
<dbReference type="InterPro" id="IPR000515">
    <property type="entry name" value="MetI-like"/>
</dbReference>
<dbReference type="SUPFAM" id="SSF161098">
    <property type="entry name" value="MetI-like"/>
    <property type="match status" value="1"/>
</dbReference>
<keyword evidence="4 7" id="KW-0812">Transmembrane</keyword>
<dbReference type="EMBL" id="CP000254">
    <property type="protein sequence ID" value="ABD39976.1"/>
    <property type="molecule type" value="Genomic_DNA"/>
</dbReference>
<keyword evidence="2 7" id="KW-0813">Transport</keyword>
<comment type="subcellular location">
    <subcellularLocation>
        <location evidence="1 7">Cell membrane</location>
        <topology evidence="1 7">Multi-pass membrane protein</topology>
    </subcellularLocation>
</comment>
<dbReference type="GeneID" id="3923571"/>
<feature type="transmembrane region" description="Helical" evidence="7">
    <location>
        <begin position="12"/>
        <end position="30"/>
    </location>
</feature>
<dbReference type="eggNOG" id="arCOG00751">
    <property type="taxonomic scope" value="Archaea"/>
</dbReference>
<keyword evidence="6 7" id="KW-0472">Membrane</keyword>
<feature type="transmembrane region" description="Helical" evidence="7">
    <location>
        <begin position="178"/>
        <end position="197"/>
    </location>
</feature>
<dbReference type="KEGG" id="mhu:Mhun_0202"/>
<dbReference type="GO" id="GO:0055085">
    <property type="term" value="P:transmembrane transport"/>
    <property type="evidence" value="ECO:0007669"/>
    <property type="project" value="InterPro"/>
</dbReference>
<evidence type="ECO:0000256" key="4">
    <source>
        <dbReference type="ARBA" id="ARBA00022692"/>
    </source>
</evidence>
<organism evidence="9 10">
    <name type="scientific">Methanospirillum hungatei JF-1 (strain ATCC 27890 / DSM 864 / NBRC 100397 / JF-1)</name>
    <dbReference type="NCBI Taxonomy" id="323259"/>
    <lineage>
        <taxon>Archaea</taxon>
        <taxon>Methanobacteriati</taxon>
        <taxon>Methanobacteriota</taxon>
        <taxon>Stenosarchaea group</taxon>
        <taxon>Methanomicrobia</taxon>
        <taxon>Methanomicrobiales</taxon>
        <taxon>Methanospirillaceae</taxon>
        <taxon>Methanospirillum</taxon>
    </lineage>
</organism>
<dbReference type="Pfam" id="PF19300">
    <property type="entry name" value="BPD_transp_1_N"/>
    <property type="match status" value="1"/>
</dbReference>
<dbReference type="PANTHER" id="PTHR43163:SF6">
    <property type="entry name" value="DIPEPTIDE TRANSPORT SYSTEM PERMEASE PROTEIN DPPB-RELATED"/>
    <property type="match status" value="1"/>
</dbReference>
<dbReference type="GO" id="GO:0005886">
    <property type="term" value="C:plasma membrane"/>
    <property type="evidence" value="ECO:0007669"/>
    <property type="project" value="UniProtKB-SubCell"/>
</dbReference>
<protein>
    <submittedName>
        <fullName evidence="9">Binding-protein-dependent transport systems inner membrane component</fullName>
    </submittedName>
</protein>
<dbReference type="STRING" id="323259.Mhun_0202"/>
<evidence type="ECO:0000313" key="10">
    <source>
        <dbReference type="Proteomes" id="UP000001941"/>
    </source>
</evidence>
<dbReference type="CDD" id="cd06261">
    <property type="entry name" value="TM_PBP2"/>
    <property type="match status" value="1"/>
</dbReference>
<keyword evidence="3" id="KW-1003">Cell membrane</keyword>
<evidence type="ECO:0000256" key="3">
    <source>
        <dbReference type="ARBA" id="ARBA00022475"/>
    </source>
</evidence>
<dbReference type="PANTHER" id="PTHR43163">
    <property type="entry name" value="DIPEPTIDE TRANSPORT SYSTEM PERMEASE PROTEIN DPPB-RELATED"/>
    <property type="match status" value="1"/>
</dbReference>
<evidence type="ECO:0000256" key="2">
    <source>
        <dbReference type="ARBA" id="ARBA00022448"/>
    </source>
</evidence>
<evidence type="ECO:0000256" key="6">
    <source>
        <dbReference type="ARBA" id="ARBA00023136"/>
    </source>
</evidence>
<dbReference type="Proteomes" id="UP000001941">
    <property type="component" value="Chromosome"/>
</dbReference>
<keyword evidence="10" id="KW-1185">Reference proteome</keyword>
<evidence type="ECO:0000256" key="1">
    <source>
        <dbReference type="ARBA" id="ARBA00004651"/>
    </source>
</evidence>
<keyword evidence="5 7" id="KW-1133">Transmembrane helix</keyword>
<dbReference type="AlphaFoldDB" id="Q2FL99"/>
<feature type="domain" description="ABC transmembrane type-1" evidence="8">
    <location>
        <begin position="100"/>
        <end position="301"/>
    </location>
</feature>
<dbReference type="HOGENOM" id="CLU_036879_0_2_2"/>
<dbReference type="Pfam" id="PF00528">
    <property type="entry name" value="BPD_transp_1"/>
    <property type="match status" value="1"/>
</dbReference>
<dbReference type="OrthoDB" id="44105at2157"/>